<dbReference type="Gene3D" id="2.60.120.430">
    <property type="entry name" value="Galactose-binding lectin"/>
    <property type="match status" value="1"/>
</dbReference>
<keyword evidence="7" id="KW-1185">Reference proteome</keyword>
<dbReference type="Proteomes" id="UP000014227">
    <property type="component" value="Chromosome I"/>
</dbReference>
<dbReference type="OrthoDB" id="9760450at2"/>
<dbReference type="InParanoid" id="S0EYZ8"/>
<evidence type="ECO:0000256" key="1">
    <source>
        <dbReference type="ARBA" id="ARBA00022801"/>
    </source>
</evidence>
<keyword evidence="4" id="KW-0732">Signal</keyword>
<dbReference type="RefSeq" id="WP_016483371.1">
    <property type="nucleotide sequence ID" value="NC_021487.1"/>
</dbReference>
<dbReference type="GO" id="GO:0005975">
    <property type="term" value="P:carbohydrate metabolic process"/>
    <property type="evidence" value="ECO:0007669"/>
    <property type="project" value="InterPro"/>
</dbReference>
<dbReference type="HOGENOM" id="CLU_013448_0_0_0"/>
<feature type="signal peptide" evidence="4">
    <location>
        <begin position="1"/>
        <end position="20"/>
    </location>
</feature>
<dbReference type="AlphaFoldDB" id="S0EYZ8"/>
<keyword evidence="2" id="KW-0326">Glycosidase</keyword>
<dbReference type="KEGG" id="ccz:CCALI_02040"/>
<evidence type="ECO:0000256" key="3">
    <source>
        <dbReference type="SAM" id="MobiDB-lite"/>
    </source>
</evidence>
<feature type="compositionally biased region" description="Basic and acidic residues" evidence="3">
    <location>
        <begin position="223"/>
        <end position="241"/>
    </location>
</feature>
<gene>
    <name evidence="6" type="ORF">CCALI_02040</name>
</gene>
<organism evidence="6 7">
    <name type="scientific">Chthonomonas calidirosea (strain DSM 23976 / ICMP 18418 / T49)</name>
    <dbReference type="NCBI Taxonomy" id="1303518"/>
    <lineage>
        <taxon>Bacteria</taxon>
        <taxon>Bacillati</taxon>
        <taxon>Armatimonadota</taxon>
        <taxon>Chthonomonadia</taxon>
        <taxon>Chthonomonadales</taxon>
        <taxon>Chthonomonadaceae</taxon>
        <taxon>Chthonomonas</taxon>
    </lineage>
</organism>
<feature type="domain" description="Glycoside hydrolase family 42 N-terminal" evidence="5">
    <location>
        <begin position="413"/>
        <end position="578"/>
    </location>
</feature>
<dbReference type="Pfam" id="PF02449">
    <property type="entry name" value="Glyco_hydro_42"/>
    <property type="match status" value="1"/>
</dbReference>
<dbReference type="Gene3D" id="3.20.20.80">
    <property type="entry name" value="Glycosidases"/>
    <property type="match status" value="1"/>
</dbReference>
<keyword evidence="1" id="KW-0378">Hydrolase</keyword>
<dbReference type="EMBL" id="HF951689">
    <property type="protein sequence ID" value="CCW35847.1"/>
    <property type="molecule type" value="Genomic_DNA"/>
</dbReference>
<dbReference type="STRING" id="454171.CP488_02049"/>
<dbReference type="GO" id="GO:0004565">
    <property type="term" value="F:beta-galactosidase activity"/>
    <property type="evidence" value="ECO:0007669"/>
    <property type="project" value="InterPro"/>
</dbReference>
<name>S0EYZ8_CHTCT</name>
<evidence type="ECO:0000313" key="6">
    <source>
        <dbReference type="EMBL" id="CCW35847.1"/>
    </source>
</evidence>
<accession>S0EYZ8</accession>
<protein>
    <submittedName>
        <fullName evidence="6">Beta-galactosidase</fullName>
    </submittedName>
</protein>
<feature type="chain" id="PRO_5004496587" evidence="4">
    <location>
        <begin position="21"/>
        <end position="702"/>
    </location>
</feature>
<evidence type="ECO:0000259" key="5">
    <source>
        <dbReference type="Pfam" id="PF02449"/>
    </source>
</evidence>
<reference evidence="7" key="1">
    <citation type="submission" date="2013-03" db="EMBL/GenBank/DDBJ databases">
        <title>Genome sequence of Chthonomonas calidirosea, the first sequenced genome from the Armatimonadetes phylum (formally candidate division OP10).</title>
        <authorList>
            <person name="Lee K.C.Y."/>
            <person name="Morgan X.C."/>
            <person name="Dunfield P.F."/>
            <person name="Tamas I."/>
            <person name="Houghton K.M."/>
            <person name="Vyssotski M."/>
            <person name="Ryan J.L.J."/>
            <person name="Lagutin K."/>
            <person name="McDonald I.R."/>
            <person name="Stott M.B."/>
        </authorList>
    </citation>
    <scope>NUCLEOTIDE SEQUENCE [LARGE SCALE GENOMIC DNA]</scope>
    <source>
        <strain evidence="7">DSM 23976 / ICMP 18418 / T49</strain>
    </source>
</reference>
<dbReference type="InterPro" id="IPR013529">
    <property type="entry name" value="Glyco_hydro_42_N"/>
</dbReference>
<dbReference type="InterPro" id="IPR017853">
    <property type="entry name" value="GH"/>
</dbReference>
<evidence type="ECO:0000256" key="4">
    <source>
        <dbReference type="SAM" id="SignalP"/>
    </source>
</evidence>
<sequence>MKLYLLLLILATAAALCARAQESPETTFSGFTLRPNNADIAIENAPEHPTLRITFHKGAEWPQVLFKPASPLDWSGVEALSFTLSNPGKRPVAFGFRIDDSLDADGYNHSRTANGSIAPGQTQTFAVRFGPDPMSLGMRGLPPIPGMVTLGVSGGNPFSFQHVVQFQLFLHSPDQNVTLALSSFKTLPLSTEDLKGVVDAYGQYAKADWPGKVHSDADLVQQRREEEADLKAHPPLPDRDPYGGWARGPQLKATGYFRTEKYDGKWMLVTPSGHLFFSLGLDVVESNYPTFITGRESLFASLPDPNGPLGAFYGESGAYMGPLAGKRGKTFDFYRANLYRKYGPNYQTEWQQMALKRLPSWGFNTIGNWSDPIFYQNQQVPFVATGGVYGDFATVSSGSDYWGRMPDPFDPRFAAAADANMKNLAARVRNSPWCVGYFIDNELSWAGSGPDGDVGLALGALKEEASKSPAKRAFLHQLQEKYGDIARFNAAWHADVSSWQQLEAPYKASLPLTQEAHQDAERFVRAFADKYFQTIREALKRYDPNHLYLGCRFAWHSRAEVEEAAKYCDVVSFNIYAPRVDANQWGYLADLNRPCIIGEFHFGALDRGMWHPGLVSAPNQETRAQMFIDYVHSVLDNPAFVGCHWFQYVDEPLTGRTWDGENYNIGFVTQTDRPYRHMVAAARRVGAELYTYRFGASHAAAK</sequence>
<evidence type="ECO:0000256" key="2">
    <source>
        <dbReference type="ARBA" id="ARBA00023295"/>
    </source>
</evidence>
<feature type="region of interest" description="Disordered" evidence="3">
    <location>
        <begin position="223"/>
        <end position="244"/>
    </location>
</feature>
<evidence type="ECO:0000313" key="7">
    <source>
        <dbReference type="Proteomes" id="UP000014227"/>
    </source>
</evidence>
<proteinExistence type="predicted"/>
<dbReference type="eggNOG" id="COG1874">
    <property type="taxonomic scope" value="Bacteria"/>
</dbReference>
<dbReference type="PATRIC" id="fig|1303518.3.peg.2105"/>
<dbReference type="GO" id="GO:0009341">
    <property type="term" value="C:beta-galactosidase complex"/>
    <property type="evidence" value="ECO:0007669"/>
    <property type="project" value="InterPro"/>
</dbReference>
<dbReference type="SUPFAM" id="SSF51445">
    <property type="entry name" value="(Trans)glycosidases"/>
    <property type="match status" value="1"/>
</dbReference>